<keyword evidence="1" id="KW-0812">Transmembrane</keyword>
<evidence type="ECO:0000313" key="5">
    <source>
        <dbReference type="Proteomes" id="UP000236729"/>
    </source>
</evidence>
<dbReference type="Proteomes" id="UP000199690">
    <property type="component" value="Unassembled WGS sequence"/>
</dbReference>
<protein>
    <submittedName>
        <fullName evidence="2">Uncharacterized protein</fullName>
    </submittedName>
</protein>
<accession>A0A1I1WUH2</accession>
<dbReference type="EMBL" id="FNVB01000007">
    <property type="protein sequence ID" value="SEG88762.1"/>
    <property type="molecule type" value="Genomic_DNA"/>
</dbReference>
<dbReference type="RefSeq" id="WP_143185917.1">
    <property type="nucleotide sequence ID" value="NZ_FNVB01000007.1"/>
</dbReference>
<organism evidence="2 5">
    <name type="scientific">Saccharopolyspora kobensis</name>
    <dbReference type="NCBI Taxonomy" id="146035"/>
    <lineage>
        <taxon>Bacteria</taxon>
        <taxon>Bacillati</taxon>
        <taxon>Actinomycetota</taxon>
        <taxon>Actinomycetes</taxon>
        <taxon>Pseudonocardiales</taxon>
        <taxon>Pseudonocardiaceae</taxon>
        <taxon>Saccharopolyspora</taxon>
    </lineage>
</organism>
<keyword evidence="4" id="KW-1185">Reference proteome</keyword>
<keyword evidence="1" id="KW-0472">Membrane</keyword>
<sequence length="148" mass="15840">MTEPRRRLLLPGCLPVVLSALFGIAGIGVIVAGSVSGTAVDRAEPHSWTAGDVVLQFNRYGTCEVVPESGEPRVVEPQRQVEELQVQRWFSGTAAITCDQPVTAWQGSAAGLRSFVSSSVFEYGLATLVVLPLLGLVVLLVRRRGAPR</sequence>
<keyword evidence="1" id="KW-1133">Transmembrane helix</keyword>
<gene>
    <name evidence="2" type="ORF">SAMN02982929_05014</name>
    <name evidence="3" type="ORF">SAMN05216506_10814</name>
</gene>
<proteinExistence type="predicted"/>
<name>A0A1H6DTQ2_9PSEU</name>
<accession>A0A1H6DTQ2</accession>
<evidence type="ECO:0000313" key="3">
    <source>
        <dbReference type="EMBL" id="SFD98845.1"/>
    </source>
</evidence>
<dbReference type="Proteomes" id="UP000236729">
    <property type="component" value="Unassembled WGS sequence"/>
</dbReference>
<evidence type="ECO:0000313" key="2">
    <source>
        <dbReference type="EMBL" id="SEG88762.1"/>
    </source>
</evidence>
<reference evidence="2" key="1">
    <citation type="submission" date="2016-10" db="EMBL/GenBank/DDBJ databases">
        <authorList>
            <person name="de Groot N.N."/>
        </authorList>
    </citation>
    <scope>NUCLEOTIDE SEQUENCE [LARGE SCALE GENOMIC DNA]</scope>
    <source>
        <strain evidence="2">ATCC 20501</strain>
    </source>
</reference>
<evidence type="ECO:0000256" key="1">
    <source>
        <dbReference type="SAM" id="Phobius"/>
    </source>
</evidence>
<dbReference type="AlphaFoldDB" id="A0A1H6DTQ2"/>
<evidence type="ECO:0000313" key="4">
    <source>
        <dbReference type="Proteomes" id="UP000199690"/>
    </source>
</evidence>
<dbReference type="EMBL" id="FOME01000008">
    <property type="protein sequence ID" value="SFD98845.1"/>
    <property type="molecule type" value="Genomic_DNA"/>
</dbReference>
<feature type="transmembrane region" description="Helical" evidence="1">
    <location>
        <begin position="12"/>
        <end position="35"/>
    </location>
</feature>
<feature type="transmembrane region" description="Helical" evidence="1">
    <location>
        <begin position="123"/>
        <end position="141"/>
    </location>
</feature>
<reference evidence="4 5" key="2">
    <citation type="submission" date="2016-10" db="EMBL/GenBank/DDBJ databases">
        <authorList>
            <person name="Varghese N."/>
            <person name="Submissions S."/>
        </authorList>
    </citation>
    <scope>NUCLEOTIDE SEQUENCE [LARGE SCALE GENOMIC DNA]</scope>
    <source>
        <strain evidence="5">ATCC 20501</strain>
        <strain evidence="3 4">CGMCC 4.3529</strain>
    </source>
</reference>